<reference evidence="1" key="2">
    <citation type="submission" date="2025-09" db="UniProtKB">
        <authorList>
            <consortium name="EnsemblPlants"/>
        </authorList>
    </citation>
    <scope>IDENTIFICATION</scope>
</reference>
<dbReference type="EnsemblPlants" id="AVESA.00010b.r2.2DG0353780.1">
    <property type="protein sequence ID" value="AVESA.00010b.r2.2DG0353780.1.CDS.1"/>
    <property type="gene ID" value="AVESA.00010b.r2.2DG0353780"/>
</dbReference>
<proteinExistence type="predicted"/>
<protein>
    <submittedName>
        <fullName evidence="1">Uncharacterized protein</fullName>
    </submittedName>
</protein>
<organism evidence="1 2">
    <name type="scientific">Avena sativa</name>
    <name type="common">Oat</name>
    <dbReference type="NCBI Taxonomy" id="4498"/>
    <lineage>
        <taxon>Eukaryota</taxon>
        <taxon>Viridiplantae</taxon>
        <taxon>Streptophyta</taxon>
        <taxon>Embryophyta</taxon>
        <taxon>Tracheophyta</taxon>
        <taxon>Spermatophyta</taxon>
        <taxon>Magnoliopsida</taxon>
        <taxon>Liliopsida</taxon>
        <taxon>Poales</taxon>
        <taxon>Poaceae</taxon>
        <taxon>BOP clade</taxon>
        <taxon>Pooideae</taxon>
        <taxon>Poodae</taxon>
        <taxon>Poeae</taxon>
        <taxon>Poeae Chloroplast Group 1 (Aveneae type)</taxon>
        <taxon>Aveninae</taxon>
        <taxon>Avena</taxon>
    </lineage>
</organism>
<accession>A0ACD5V1M9</accession>
<evidence type="ECO:0000313" key="2">
    <source>
        <dbReference type="Proteomes" id="UP001732700"/>
    </source>
</evidence>
<name>A0ACD5V1M9_AVESA</name>
<evidence type="ECO:0000313" key="1">
    <source>
        <dbReference type="EnsemblPlants" id="AVESA.00010b.r2.2DG0353780.1.CDS.1"/>
    </source>
</evidence>
<sequence length="343" mass="37474">MAVKRVAAAACTVESLADYSQASTAPTSCCKRRRVCCSGEYEETGVLGNGGFGLVVKARHRITGEIVAVKALHSDSAKKPASAAAAVRGMLREVAFLAACRGHLSLVDLRELSRDPATGELSLVMEYVGPSLHDVLHDQRGGRPFPEPDVRRIMRELLRGVEHMHARRIVHRDIKPRNIVIGGEAGGIKICDLGLAMSMFEPPPYARCGTLRYMAPEVVLGKPDYGTEVDMWSLGCVMAELLAGAPLFDGDDAGDQLREIFNVLGVPGHSTWPAYKSLPLAGKLVKLPRDIRSCNRLRKLFPEDRLSREGFQVLKRLLSCNIDKRLSATAALRHPWFADEAPS</sequence>
<keyword evidence="2" id="KW-1185">Reference proteome</keyword>
<reference evidence="1" key="1">
    <citation type="submission" date="2021-05" db="EMBL/GenBank/DDBJ databases">
        <authorList>
            <person name="Scholz U."/>
            <person name="Mascher M."/>
            <person name="Fiebig A."/>
        </authorList>
    </citation>
    <scope>NUCLEOTIDE SEQUENCE [LARGE SCALE GENOMIC DNA]</scope>
</reference>
<dbReference type="Proteomes" id="UP001732700">
    <property type="component" value="Chromosome 2D"/>
</dbReference>